<dbReference type="Gene3D" id="1.20.1070.10">
    <property type="entry name" value="Rhodopsin 7-helix transmembrane proteins"/>
    <property type="match status" value="1"/>
</dbReference>
<dbReference type="InterPro" id="IPR026234">
    <property type="entry name" value="MRGPCRFAMILY"/>
</dbReference>
<keyword evidence="6 9" id="KW-0472">Membrane</keyword>
<keyword evidence="8" id="KW-0807">Transducer</keyword>
<comment type="subcellular location">
    <subcellularLocation>
        <location evidence="1">Cell membrane</location>
        <topology evidence="1">Multi-pass membrane protein</topology>
    </subcellularLocation>
</comment>
<feature type="transmembrane region" description="Helical" evidence="9">
    <location>
        <begin position="127"/>
        <end position="155"/>
    </location>
</feature>
<dbReference type="GO" id="GO:0004930">
    <property type="term" value="F:G protein-coupled receptor activity"/>
    <property type="evidence" value="ECO:0007669"/>
    <property type="project" value="UniProtKB-KW"/>
</dbReference>
<dbReference type="PANTHER" id="PTHR11334:SF29">
    <property type="entry name" value="MAS-RELATED G-PROTEIN COUPLED RECEPTOR MEMBER X2"/>
    <property type="match status" value="1"/>
</dbReference>
<evidence type="ECO:0000256" key="2">
    <source>
        <dbReference type="ARBA" id="ARBA00022475"/>
    </source>
</evidence>
<dbReference type="PROSITE" id="PS50262">
    <property type="entry name" value="G_PROTEIN_RECEP_F1_2"/>
    <property type="match status" value="1"/>
</dbReference>
<dbReference type="PRINTS" id="PR02108">
    <property type="entry name" value="MRGPCRFAMILY"/>
</dbReference>
<keyword evidence="4 9" id="KW-1133">Transmembrane helix</keyword>
<dbReference type="InterPro" id="IPR017452">
    <property type="entry name" value="GPCR_Rhodpsn_7TM"/>
</dbReference>
<dbReference type="AlphaFoldDB" id="A0A0A0AJC9"/>
<feature type="domain" description="G-protein coupled receptors family 1 profile" evidence="10">
    <location>
        <begin position="1"/>
        <end position="152"/>
    </location>
</feature>
<keyword evidence="12" id="KW-1185">Reference proteome</keyword>
<evidence type="ECO:0000256" key="8">
    <source>
        <dbReference type="ARBA" id="ARBA00023224"/>
    </source>
</evidence>
<reference evidence="12" key="1">
    <citation type="journal article" date="2014" name="Science">
        <title>Comparative genomics reveals insights into avian genome evolution and adaptation.</title>
        <authorList>
            <consortium name="Avian Genome Consortium"/>
            <person name="Zhang G."/>
            <person name="Li C."/>
            <person name="Li Q."/>
            <person name="Li B."/>
            <person name="Larkin D.M."/>
            <person name="Lee C."/>
            <person name="Storz J.F."/>
            <person name="Antunes A."/>
            <person name="Greenwold M.J."/>
            <person name="Meredith R.W."/>
            <person name="Odeen A."/>
            <person name="Cui J."/>
            <person name="Zhou Q."/>
            <person name="Xu L."/>
            <person name="Pan H."/>
            <person name="Wang Z."/>
            <person name="Jin L."/>
            <person name="Zhang P."/>
            <person name="Hu H."/>
            <person name="Yang W."/>
            <person name="Hu J."/>
            <person name="Xiao J."/>
            <person name="Yang Z."/>
            <person name="Liu Y."/>
            <person name="Xie Q."/>
            <person name="Yu H."/>
            <person name="Lian J."/>
            <person name="Wen P."/>
            <person name="Zhang F."/>
            <person name="Li H."/>
            <person name="Zeng Y."/>
            <person name="Xiong Z."/>
            <person name="Liu S."/>
            <person name="Zhou L."/>
            <person name="Huang Z."/>
            <person name="An N."/>
            <person name="Wang J."/>
            <person name="Zheng Q."/>
            <person name="Xiong Y."/>
            <person name="Wang G."/>
            <person name="Wang B."/>
            <person name="Wang J."/>
            <person name="Fan Y."/>
            <person name="da Fonseca R.R."/>
            <person name="Alfaro-Nunez A."/>
            <person name="Schubert M."/>
            <person name="Orlando L."/>
            <person name="Mourier T."/>
            <person name="Howard J.T."/>
            <person name="Ganapathy G."/>
            <person name="Pfenning A."/>
            <person name="Whitney O."/>
            <person name="Rivas M.V."/>
            <person name="Hara E."/>
            <person name="Smith J."/>
            <person name="Farre M."/>
            <person name="Narayan J."/>
            <person name="Slavov G."/>
            <person name="Romanov M.N."/>
            <person name="Borges R."/>
            <person name="Machado J.P."/>
            <person name="Khan I."/>
            <person name="Springer M.S."/>
            <person name="Gatesy J."/>
            <person name="Hoffmann F.G."/>
            <person name="Opazo J.C."/>
            <person name="Hastad O."/>
            <person name="Sawyer R.H."/>
            <person name="Kim H."/>
            <person name="Kim K.W."/>
            <person name="Kim H.J."/>
            <person name="Cho S."/>
            <person name="Li N."/>
            <person name="Huang Y."/>
            <person name="Bruford M.W."/>
            <person name="Zhan X."/>
            <person name="Dixon A."/>
            <person name="Bertelsen M.F."/>
            <person name="Derryberry E."/>
            <person name="Warren W."/>
            <person name="Wilson R.K."/>
            <person name="Li S."/>
            <person name="Ray D.A."/>
            <person name="Green R.E."/>
            <person name="O'Brien S.J."/>
            <person name="Griffin D."/>
            <person name="Johnson W.E."/>
            <person name="Haussler D."/>
            <person name="Ryder O.A."/>
            <person name="Willerslev E."/>
            <person name="Graves G.R."/>
            <person name="Alstrom P."/>
            <person name="Fjeldsa J."/>
            <person name="Mindell D.P."/>
            <person name="Edwards S.V."/>
            <person name="Braun E.L."/>
            <person name="Rahbek C."/>
            <person name="Burt D.W."/>
            <person name="Houde P."/>
            <person name="Zhang Y."/>
            <person name="Yang H."/>
            <person name="Wang J."/>
            <person name="Jarvis E.D."/>
            <person name="Gilbert M.T."/>
            <person name="Wang J."/>
        </authorList>
    </citation>
    <scope>NUCLEOTIDE SEQUENCE [LARGE SCALE GENOMIC DNA]</scope>
</reference>
<evidence type="ECO:0000313" key="11">
    <source>
        <dbReference type="EMBL" id="KGL94281.1"/>
    </source>
</evidence>
<dbReference type="GO" id="GO:0005886">
    <property type="term" value="C:plasma membrane"/>
    <property type="evidence" value="ECO:0007669"/>
    <property type="project" value="UniProtKB-SubCell"/>
</dbReference>
<accession>A0A0A0AJC9</accession>
<evidence type="ECO:0000256" key="3">
    <source>
        <dbReference type="ARBA" id="ARBA00022692"/>
    </source>
</evidence>
<dbReference type="Proteomes" id="UP000053858">
    <property type="component" value="Unassembled WGS sequence"/>
</dbReference>
<organism evidence="11 12">
    <name type="scientific">Charadrius vociferus</name>
    <name type="common">Killdeer</name>
    <name type="synonym">Aegialitis vocifera</name>
    <dbReference type="NCBI Taxonomy" id="50402"/>
    <lineage>
        <taxon>Eukaryota</taxon>
        <taxon>Metazoa</taxon>
        <taxon>Chordata</taxon>
        <taxon>Craniata</taxon>
        <taxon>Vertebrata</taxon>
        <taxon>Euteleostomi</taxon>
        <taxon>Archelosauria</taxon>
        <taxon>Archosauria</taxon>
        <taxon>Dinosauria</taxon>
        <taxon>Saurischia</taxon>
        <taxon>Theropoda</taxon>
        <taxon>Coelurosauria</taxon>
        <taxon>Aves</taxon>
        <taxon>Neognathae</taxon>
        <taxon>Neoaves</taxon>
        <taxon>Charadriiformes</taxon>
        <taxon>Charadriidae</taxon>
        <taxon>Charadrius</taxon>
    </lineage>
</organism>
<sequence length="178" mass="20417">LLTAMSIERCVSVLFPIWYRCHRPKHLSGIMCGVLWALDGLVVSLTCVICNSHFHKHCEELLKGLSIVNFLIFSVFTLLSNMSLFIKLRCGSQRRHPGKLYVAVLLSVIFMFIFGFPPTLAIFTDLIYINVFCLHIAYLPTSLNSSVNPFIYFLVGSYRQHRFHSSVKVALRQVFEEK</sequence>
<evidence type="ECO:0000256" key="4">
    <source>
        <dbReference type="ARBA" id="ARBA00022989"/>
    </source>
</evidence>
<dbReference type="SUPFAM" id="SSF81321">
    <property type="entry name" value="Family A G protein-coupled receptor-like"/>
    <property type="match status" value="1"/>
</dbReference>
<dbReference type="EMBL" id="KL872041">
    <property type="protein sequence ID" value="KGL94281.1"/>
    <property type="molecule type" value="Genomic_DNA"/>
</dbReference>
<proteinExistence type="predicted"/>
<feature type="transmembrane region" description="Helical" evidence="9">
    <location>
        <begin position="66"/>
        <end position="88"/>
    </location>
</feature>
<evidence type="ECO:0000256" key="9">
    <source>
        <dbReference type="SAM" id="Phobius"/>
    </source>
</evidence>
<feature type="non-terminal residue" evidence="11">
    <location>
        <position position="178"/>
    </location>
</feature>
<feature type="transmembrane region" description="Helical" evidence="9">
    <location>
        <begin position="30"/>
        <end position="54"/>
    </location>
</feature>
<keyword evidence="7" id="KW-0675">Receptor</keyword>
<evidence type="ECO:0000256" key="7">
    <source>
        <dbReference type="ARBA" id="ARBA00023170"/>
    </source>
</evidence>
<evidence type="ECO:0000259" key="10">
    <source>
        <dbReference type="PROSITE" id="PS50262"/>
    </source>
</evidence>
<gene>
    <name evidence="11" type="ORF">N301_01129</name>
</gene>
<name>A0A0A0AJC9_CHAVO</name>
<dbReference type="STRING" id="50402.A0A0A0AJC9"/>
<feature type="non-terminal residue" evidence="11">
    <location>
        <position position="1"/>
    </location>
</feature>
<evidence type="ECO:0000256" key="5">
    <source>
        <dbReference type="ARBA" id="ARBA00023040"/>
    </source>
</evidence>
<keyword evidence="2" id="KW-1003">Cell membrane</keyword>
<feature type="transmembrane region" description="Helical" evidence="9">
    <location>
        <begin position="100"/>
        <end position="121"/>
    </location>
</feature>
<keyword evidence="3 9" id="KW-0812">Transmembrane</keyword>
<evidence type="ECO:0000256" key="1">
    <source>
        <dbReference type="ARBA" id="ARBA00004651"/>
    </source>
</evidence>
<keyword evidence="5" id="KW-0297">G-protein coupled receptor</keyword>
<dbReference type="PANTHER" id="PTHR11334">
    <property type="entry name" value="MAS-RELATED G-PROTEIN COUPLED RECEPTOR"/>
    <property type="match status" value="1"/>
</dbReference>
<evidence type="ECO:0000313" key="12">
    <source>
        <dbReference type="Proteomes" id="UP000053858"/>
    </source>
</evidence>
<protein>
    <submittedName>
        <fullName evidence="11">Proto-oncogene Mas</fullName>
    </submittedName>
</protein>
<evidence type="ECO:0000256" key="6">
    <source>
        <dbReference type="ARBA" id="ARBA00023136"/>
    </source>
</evidence>